<comment type="caution">
    <text evidence="2">The sequence shown here is derived from an EMBL/GenBank/DDBJ whole genome shotgun (WGS) entry which is preliminary data.</text>
</comment>
<evidence type="ECO:0000313" key="2">
    <source>
        <dbReference type="EMBL" id="THH16191.1"/>
    </source>
</evidence>
<accession>A0A4S4LWV3</accession>
<keyword evidence="3" id="KW-1185">Reference proteome</keyword>
<dbReference type="Proteomes" id="UP000310158">
    <property type="component" value="Unassembled WGS sequence"/>
</dbReference>
<dbReference type="AlphaFoldDB" id="A0A4S4LWV3"/>
<organism evidence="2 3">
    <name type="scientific">Bondarzewia mesenterica</name>
    <dbReference type="NCBI Taxonomy" id="1095465"/>
    <lineage>
        <taxon>Eukaryota</taxon>
        <taxon>Fungi</taxon>
        <taxon>Dikarya</taxon>
        <taxon>Basidiomycota</taxon>
        <taxon>Agaricomycotina</taxon>
        <taxon>Agaricomycetes</taxon>
        <taxon>Russulales</taxon>
        <taxon>Bondarzewiaceae</taxon>
        <taxon>Bondarzewia</taxon>
    </lineage>
</organism>
<sequence length="81" mass="9039">MTTEITDYSDADTDSAEHDSAISISPQLTPLMTTTINMCKTDLIVPEAKEAIDDEEDDKKNDEEDDKKESIKEDMPEVTIS</sequence>
<reference evidence="2 3" key="1">
    <citation type="submission" date="2019-02" db="EMBL/GenBank/DDBJ databases">
        <title>Genome sequencing of the rare red list fungi Bondarzewia mesenterica.</title>
        <authorList>
            <person name="Buettner E."/>
            <person name="Kellner H."/>
        </authorList>
    </citation>
    <scope>NUCLEOTIDE SEQUENCE [LARGE SCALE GENOMIC DNA]</scope>
    <source>
        <strain evidence="2 3">DSM 108281</strain>
    </source>
</reference>
<name>A0A4S4LWV3_9AGAM</name>
<evidence type="ECO:0000313" key="3">
    <source>
        <dbReference type="Proteomes" id="UP000310158"/>
    </source>
</evidence>
<feature type="region of interest" description="Disordered" evidence="1">
    <location>
        <begin position="47"/>
        <end position="81"/>
    </location>
</feature>
<dbReference type="EMBL" id="SGPL01000170">
    <property type="protein sequence ID" value="THH16191.1"/>
    <property type="molecule type" value="Genomic_DNA"/>
</dbReference>
<evidence type="ECO:0000256" key="1">
    <source>
        <dbReference type="SAM" id="MobiDB-lite"/>
    </source>
</evidence>
<feature type="region of interest" description="Disordered" evidence="1">
    <location>
        <begin position="1"/>
        <end position="25"/>
    </location>
</feature>
<feature type="compositionally biased region" description="Basic and acidic residues" evidence="1">
    <location>
        <begin position="58"/>
        <end position="75"/>
    </location>
</feature>
<proteinExistence type="predicted"/>
<protein>
    <submittedName>
        <fullName evidence="2">Uncharacterized protein</fullName>
    </submittedName>
</protein>
<gene>
    <name evidence="2" type="ORF">EW146_g4406</name>
</gene>